<dbReference type="Proteomes" id="UP000799536">
    <property type="component" value="Unassembled WGS sequence"/>
</dbReference>
<evidence type="ECO:0000313" key="2">
    <source>
        <dbReference type="EMBL" id="KAF2202319.1"/>
    </source>
</evidence>
<name>A0A9P4JQ34_9PLEO</name>
<feature type="region of interest" description="Disordered" evidence="1">
    <location>
        <begin position="1"/>
        <end position="31"/>
    </location>
</feature>
<gene>
    <name evidence="2" type="ORF">GQ43DRAFT_462484</name>
</gene>
<proteinExistence type="predicted"/>
<keyword evidence="3" id="KW-1185">Reference proteome</keyword>
<sequence length="149" mass="16310">MKTAINEKQEASKNCEDEAPEGDSDPVHSALCNAGGPSRSTVFLSAVIPSRPLSLLERLVGDVGVIDVVVSVGHFANTSNHETLNYRIRIFANPFTLLLTLSVRIFSSAIVKQVMSHAGRHRIVIVDEFVEIEGDRSRNIVMGGHCKWL</sequence>
<protein>
    <submittedName>
        <fullName evidence="2">Uncharacterized protein</fullName>
    </submittedName>
</protein>
<organism evidence="2 3">
    <name type="scientific">Delitschia confertaspora ATCC 74209</name>
    <dbReference type="NCBI Taxonomy" id="1513339"/>
    <lineage>
        <taxon>Eukaryota</taxon>
        <taxon>Fungi</taxon>
        <taxon>Dikarya</taxon>
        <taxon>Ascomycota</taxon>
        <taxon>Pezizomycotina</taxon>
        <taxon>Dothideomycetes</taxon>
        <taxon>Pleosporomycetidae</taxon>
        <taxon>Pleosporales</taxon>
        <taxon>Delitschiaceae</taxon>
        <taxon>Delitschia</taxon>
    </lineage>
</organism>
<accession>A0A9P4JQ34</accession>
<comment type="caution">
    <text evidence="2">The sequence shown here is derived from an EMBL/GenBank/DDBJ whole genome shotgun (WGS) entry which is preliminary data.</text>
</comment>
<dbReference type="EMBL" id="ML993941">
    <property type="protein sequence ID" value="KAF2202319.1"/>
    <property type="molecule type" value="Genomic_DNA"/>
</dbReference>
<evidence type="ECO:0000256" key="1">
    <source>
        <dbReference type="SAM" id="MobiDB-lite"/>
    </source>
</evidence>
<dbReference type="AlphaFoldDB" id="A0A9P4JQ34"/>
<evidence type="ECO:0000313" key="3">
    <source>
        <dbReference type="Proteomes" id="UP000799536"/>
    </source>
</evidence>
<reference evidence="2" key="1">
    <citation type="journal article" date="2020" name="Stud. Mycol.">
        <title>101 Dothideomycetes genomes: a test case for predicting lifestyles and emergence of pathogens.</title>
        <authorList>
            <person name="Haridas S."/>
            <person name="Albert R."/>
            <person name="Binder M."/>
            <person name="Bloem J."/>
            <person name="Labutti K."/>
            <person name="Salamov A."/>
            <person name="Andreopoulos B."/>
            <person name="Baker S."/>
            <person name="Barry K."/>
            <person name="Bills G."/>
            <person name="Bluhm B."/>
            <person name="Cannon C."/>
            <person name="Castanera R."/>
            <person name="Culley D."/>
            <person name="Daum C."/>
            <person name="Ezra D."/>
            <person name="Gonzalez J."/>
            <person name="Henrissat B."/>
            <person name="Kuo A."/>
            <person name="Liang C."/>
            <person name="Lipzen A."/>
            <person name="Lutzoni F."/>
            <person name="Magnuson J."/>
            <person name="Mondo S."/>
            <person name="Nolan M."/>
            <person name="Ohm R."/>
            <person name="Pangilinan J."/>
            <person name="Park H.-J."/>
            <person name="Ramirez L."/>
            <person name="Alfaro M."/>
            <person name="Sun H."/>
            <person name="Tritt A."/>
            <person name="Yoshinaga Y."/>
            <person name="Zwiers L.-H."/>
            <person name="Turgeon B."/>
            <person name="Goodwin S."/>
            <person name="Spatafora J."/>
            <person name="Crous P."/>
            <person name="Grigoriev I."/>
        </authorList>
    </citation>
    <scope>NUCLEOTIDE SEQUENCE</scope>
    <source>
        <strain evidence="2">ATCC 74209</strain>
    </source>
</reference>
<feature type="compositionally biased region" description="Basic and acidic residues" evidence="1">
    <location>
        <begin position="1"/>
        <end position="16"/>
    </location>
</feature>